<evidence type="ECO:0000256" key="2">
    <source>
        <dbReference type="SAM" id="Phobius"/>
    </source>
</evidence>
<protein>
    <submittedName>
        <fullName evidence="5">SUEL-type lectin domain-containing protein</fullName>
    </submittedName>
</protein>
<feature type="transmembrane region" description="Helical" evidence="2">
    <location>
        <begin position="386"/>
        <end position="412"/>
    </location>
</feature>
<feature type="compositionally biased region" description="Low complexity" evidence="1">
    <location>
        <begin position="444"/>
        <end position="456"/>
    </location>
</feature>
<keyword evidence="2" id="KW-0812">Transmembrane</keyword>
<gene>
    <name evidence="3" type="ORF">TASK_LOCUS4839</name>
</gene>
<feature type="compositionally biased region" description="Polar residues" evidence="1">
    <location>
        <begin position="595"/>
        <end position="616"/>
    </location>
</feature>
<dbReference type="Gene3D" id="2.60.120.740">
    <property type="match status" value="2"/>
</dbReference>
<dbReference type="Proteomes" id="UP000282613">
    <property type="component" value="Unassembled WGS sequence"/>
</dbReference>
<evidence type="ECO:0000313" key="5">
    <source>
        <dbReference type="WBParaSite" id="TASK_0000483801-mRNA-1"/>
    </source>
</evidence>
<evidence type="ECO:0000313" key="4">
    <source>
        <dbReference type="Proteomes" id="UP000282613"/>
    </source>
</evidence>
<feature type="region of interest" description="Disordered" evidence="1">
    <location>
        <begin position="595"/>
        <end position="647"/>
    </location>
</feature>
<feature type="region of interest" description="Disordered" evidence="1">
    <location>
        <begin position="300"/>
        <end position="320"/>
    </location>
</feature>
<dbReference type="OrthoDB" id="5970528at2759"/>
<feature type="compositionally biased region" description="Basic residues" evidence="1">
    <location>
        <begin position="300"/>
        <end position="315"/>
    </location>
</feature>
<dbReference type="CDD" id="cd22823">
    <property type="entry name" value="Gal_Rha_Lectin"/>
    <property type="match status" value="1"/>
</dbReference>
<keyword evidence="2" id="KW-1133">Transmembrane helix</keyword>
<dbReference type="InterPro" id="IPR043159">
    <property type="entry name" value="Lectin_gal-bd_sf"/>
</dbReference>
<dbReference type="STRING" id="60517.A0A158R844"/>
<reference evidence="5" key="1">
    <citation type="submission" date="2016-04" db="UniProtKB">
        <authorList>
            <consortium name="WormBaseParasite"/>
        </authorList>
    </citation>
    <scope>IDENTIFICATION</scope>
</reference>
<feature type="region of interest" description="Disordered" evidence="1">
    <location>
        <begin position="427"/>
        <end position="479"/>
    </location>
</feature>
<keyword evidence="2" id="KW-0472">Membrane</keyword>
<sequence>SGAQAETSVFRVQESLICSAHRPAQQTFLCPSGMHIYIISAFHGPQAALIQTRGTLPEGVVPCHPLPLSAPSPSSVVVNELTPSFCLMAKDVTKPLKQLCEGKPNCDVSPDQFATNQTLCLGVSSEMLVAYRCEPGPQMVQSLVICRDTYMEIKCSTYGPEESIVVLDAQLVMQVDTKVCPPIVEPPSSAGVCPSRLDVTGGLMEMCGRERTCSVMPDASMLPPGYPSLCARRHLRLSYACGEALLQWEELASIAMCHWNETQTFLIIARQQVEITVYFRFLLVPPGVLESAWKVMGKHLPRQSKPRQPYQKKNRREQNSVHPVRGPILPLYQQEQRDSGVFPNPSHNEFDRAAYSAFMEETLLSRTTVPTDTPAPTQLLPTNVSMFPLVLGVLVGLAVLILLILLLIALGFRTRRQRAAYARRKALSDQANTETTFSEADKIQQQQQLQQQQQHQSVPSPTQQASSANSYGYQQSSDSGAGGGIASTYLPHAIFATEACWPAGLQPVPPGSNYFTEETPGVAFPHLGRDSGSHGYVQLPVSNSQNSGLVYSHQSSTTTMDRSANRLLPFAVPHTCAPTESFAVAPRMCSPAVNSSLSTESDRFSGQASSHPSSFQPLYPSSGAAHVSPRSHRRQNQFQTTQPQQQLWVGYDESPVTSVEASNHLLVAQEVEDPQAAVSASFESLIEPPESFKNHPSSTELLMDTVPPRMAQLRRLEKSYEGNQSWTWQDGQFSDN</sequence>
<feature type="compositionally biased region" description="Polar residues" evidence="1">
    <location>
        <begin position="429"/>
        <end position="438"/>
    </location>
</feature>
<evidence type="ECO:0000256" key="1">
    <source>
        <dbReference type="SAM" id="MobiDB-lite"/>
    </source>
</evidence>
<feature type="compositionally biased region" description="Low complexity" evidence="1">
    <location>
        <begin position="470"/>
        <end position="479"/>
    </location>
</feature>
<feature type="compositionally biased region" description="Low complexity" evidence="1">
    <location>
        <begin position="636"/>
        <end position="646"/>
    </location>
</feature>
<accession>A0A158R844</accession>
<dbReference type="EMBL" id="UYRS01018374">
    <property type="protein sequence ID" value="VDK34082.1"/>
    <property type="molecule type" value="Genomic_DNA"/>
</dbReference>
<dbReference type="AlphaFoldDB" id="A0A158R844"/>
<reference evidence="3 4" key="2">
    <citation type="submission" date="2018-11" db="EMBL/GenBank/DDBJ databases">
        <authorList>
            <consortium name="Pathogen Informatics"/>
        </authorList>
    </citation>
    <scope>NUCLEOTIDE SEQUENCE [LARGE SCALE GENOMIC DNA]</scope>
</reference>
<evidence type="ECO:0000313" key="3">
    <source>
        <dbReference type="EMBL" id="VDK34082.1"/>
    </source>
</evidence>
<dbReference type="WBParaSite" id="TASK_0000483801-mRNA-1">
    <property type="protein sequence ID" value="TASK_0000483801-mRNA-1"/>
    <property type="gene ID" value="TASK_0000483801"/>
</dbReference>
<name>A0A158R844_TAEAS</name>
<keyword evidence="4" id="KW-1185">Reference proteome</keyword>
<organism evidence="5">
    <name type="scientific">Taenia asiatica</name>
    <name type="common">Asian tapeworm</name>
    <dbReference type="NCBI Taxonomy" id="60517"/>
    <lineage>
        <taxon>Eukaryota</taxon>
        <taxon>Metazoa</taxon>
        <taxon>Spiralia</taxon>
        <taxon>Lophotrochozoa</taxon>
        <taxon>Platyhelminthes</taxon>
        <taxon>Cestoda</taxon>
        <taxon>Eucestoda</taxon>
        <taxon>Cyclophyllidea</taxon>
        <taxon>Taeniidae</taxon>
        <taxon>Taenia</taxon>
    </lineage>
</organism>
<feature type="compositionally biased region" description="Polar residues" evidence="1">
    <location>
        <begin position="457"/>
        <end position="469"/>
    </location>
</feature>
<proteinExistence type="predicted"/>